<gene>
    <name evidence="4" type="ORF">CHR90_15195</name>
</gene>
<evidence type="ECO:0000256" key="2">
    <source>
        <dbReference type="ARBA" id="ARBA00023235"/>
    </source>
</evidence>
<reference evidence="4 5" key="1">
    <citation type="submission" date="2017-07" db="EMBL/GenBank/DDBJ databases">
        <title>Elstera cyanobacteriorum sp. nov., a novel bacterium isolated from cyanobacterial aggregates in a eutrophic lake.</title>
        <authorList>
            <person name="Cai H."/>
        </authorList>
    </citation>
    <scope>NUCLEOTIDE SEQUENCE [LARGE SCALE GENOMIC DNA]</scope>
    <source>
        <strain evidence="4 5">TH019</strain>
    </source>
</reference>
<comment type="similarity">
    <text evidence="1">Belongs to the PhzF family.</text>
</comment>
<dbReference type="EMBL" id="NOXS01000034">
    <property type="protein sequence ID" value="OYQ17311.1"/>
    <property type="molecule type" value="Genomic_DNA"/>
</dbReference>
<dbReference type="PIRSF" id="PIRSF016184">
    <property type="entry name" value="PhzC_PhzF"/>
    <property type="match status" value="1"/>
</dbReference>
<dbReference type="GO" id="GO:0005737">
    <property type="term" value="C:cytoplasm"/>
    <property type="evidence" value="ECO:0007669"/>
    <property type="project" value="TreeGrafter"/>
</dbReference>
<dbReference type="AlphaFoldDB" id="A0A255XK97"/>
<dbReference type="PANTHER" id="PTHR13774">
    <property type="entry name" value="PHENAZINE BIOSYNTHESIS PROTEIN"/>
    <property type="match status" value="1"/>
</dbReference>
<evidence type="ECO:0000313" key="5">
    <source>
        <dbReference type="Proteomes" id="UP000216361"/>
    </source>
</evidence>
<protein>
    <recommendedName>
        <fullName evidence="6">PhzF family phenazine biosynthesis protein</fullName>
    </recommendedName>
</protein>
<dbReference type="NCBIfam" id="TIGR00654">
    <property type="entry name" value="PhzF_family"/>
    <property type="match status" value="1"/>
</dbReference>
<dbReference type="GO" id="GO:0016853">
    <property type="term" value="F:isomerase activity"/>
    <property type="evidence" value="ECO:0007669"/>
    <property type="project" value="UniProtKB-KW"/>
</dbReference>
<evidence type="ECO:0000256" key="1">
    <source>
        <dbReference type="ARBA" id="ARBA00008270"/>
    </source>
</evidence>
<dbReference type="SUPFAM" id="SSF54506">
    <property type="entry name" value="Diaminopimelate epimerase-like"/>
    <property type="match status" value="1"/>
</dbReference>
<evidence type="ECO:0008006" key="6">
    <source>
        <dbReference type="Google" id="ProtNLM"/>
    </source>
</evidence>
<dbReference type="PANTHER" id="PTHR13774:SF17">
    <property type="entry name" value="PHENAZINE BIOSYNTHESIS-LIKE DOMAIN-CONTAINING PROTEIN"/>
    <property type="match status" value="1"/>
</dbReference>
<organism evidence="4 5">
    <name type="scientific">Elstera cyanobacteriorum</name>
    <dbReference type="NCBI Taxonomy" id="2022747"/>
    <lineage>
        <taxon>Bacteria</taxon>
        <taxon>Pseudomonadati</taxon>
        <taxon>Pseudomonadota</taxon>
        <taxon>Alphaproteobacteria</taxon>
        <taxon>Rhodospirillales</taxon>
        <taxon>Rhodospirillaceae</taxon>
        <taxon>Elstera</taxon>
    </lineage>
</organism>
<dbReference type="Proteomes" id="UP000216361">
    <property type="component" value="Unassembled WGS sequence"/>
</dbReference>
<dbReference type="InterPro" id="IPR003719">
    <property type="entry name" value="Phenazine_PhzF-like"/>
</dbReference>
<keyword evidence="5" id="KW-1185">Reference proteome</keyword>
<dbReference type="Pfam" id="PF02567">
    <property type="entry name" value="PhzC-PhzF"/>
    <property type="match status" value="1"/>
</dbReference>
<name>A0A255XK97_9PROT</name>
<dbReference type="RefSeq" id="WP_094409932.1">
    <property type="nucleotide sequence ID" value="NZ_BMJZ01000005.1"/>
</dbReference>
<evidence type="ECO:0000313" key="4">
    <source>
        <dbReference type="EMBL" id="OYQ17311.1"/>
    </source>
</evidence>
<evidence type="ECO:0000256" key="3">
    <source>
        <dbReference type="PIRSR" id="PIRSR016184-1"/>
    </source>
</evidence>
<feature type="active site" evidence="3">
    <location>
        <position position="48"/>
    </location>
</feature>
<proteinExistence type="inferred from homology"/>
<comment type="caution">
    <text evidence="4">The sequence shown here is derived from an EMBL/GenBank/DDBJ whole genome shotgun (WGS) entry which is preliminary data.</text>
</comment>
<dbReference type="Gene3D" id="3.10.310.10">
    <property type="entry name" value="Diaminopimelate Epimerase, Chain A, domain 1"/>
    <property type="match status" value="2"/>
</dbReference>
<sequence>MSWTLPFYQVDAFHPQRYRGNPAAIVLLTEALSDADMQTIAAENNLSETAYIRRRPGAAVDYDIRWFAPALEVQLCGHATLASAAVVLERLEPGATRVTFQSLSGPLYVDKVALADGTPGYQLDFPRDVPDVLTDAALVAQVAEAFGVEVLGLLNSPTAAYRLIALVRDAATVENAAPDLTKVKAIPYRSLSLTAAGDGAHADVDFVSRMFAPRAGISEDPVTGSLHCILTPYWANRLGKTKLRARQLSARRGELTVEDTGTRTLIAGAATFVIEGQITV</sequence>
<accession>A0A255XK97</accession>
<keyword evidence="2" id="KW-0413">Isomerase</keyword>
<dbReference type="OrthoDB" id="9788221at2"/>